<dbReference type="AlphaFoldDB" id="A0A9J6ZNC1"/>
<dbReference type="Gene3D" id="1.10.1200.10">
    <property type="entry name" value="ACP-like"/>
    <property type="match status" value="1"/>
</dbReference>
<dbReference type="InterPro" id="IPR036736">
    <property type="entry name" value="ACP-like_sf"/>
</dbReference>
<dbReference type="Proteomes" id="UP001056426">
    <property type="component" value="Chromosome"/>
</dbReference>
<dbReference type="RefSeq" id="WP_250723248.1">
    <property type="nucleotide sequence ID" value="NZ_CP098400.1"/>
</dbReference>
<dbReference type="EMBL" id="CP098400">
    <property type="protein sequence ID" value="URW79394.1"/>
    <property type="molecule type" value="Genomic_DNA"/>
</dbReference>
<dbReference type="PROSITE" id="PS50075">
    <property type="entry name" value="CARRIER"/>
    <property type="match status" value="1"/>
</dbReference>
<accession>A0A9J6ZNC1</accession>
<dbReference type="KEGG" id="alkq:M9189_11055"/>
<feature type="domain" description="Carrier" evidence="1">
    <location>
        <begin position="4"/>
        <end position="86"/>
    </location>
</feature>
<evidence type="ECO:0000313" key="3">
    <source>
        <dbReference type="Proteomes" id="UP001056426"/>
    </source>
</evidence>
<keyword evidence="3" id="KW-1185">Reference proteome</keyword>
<reference evidence="2" key="1">
    <citation type="submission" date="2022-05" db="EMBL/GenBank/DDBJ databases">
        <authorList>
            <person name="Sun X."/>
        </authorList>
    </citation>
    <scope>NUCLEOTIDE SEQUENCE</scope>
    <source>
        <strain evidence="2">Ai-910</strain>
    </source>
</reference>
<evidence type="ECO:0000313" key="2">
    <source>
        <dbReference type="EMBL" id="URW79394.1"/>
    </source>
</evidence>
<sequence>MDREALKSELKVHLVKYLNILDRKPEEIGDDMPLFGDSGLGLDSIDSLELIVMLEREYGLKINNPADGRKVLATINAMVDYIIENKK</sequence>
<gene>
    <name evidence="2" type="ORF">M9189_11055</name>
</gene>
<dbReference type="Pfam" id="PF00550">
    <property type="entry name" value="PP-binding"/>
    <property type="match status" value="1"/>
</dbReference>
<reference evidence="2" key="2">
    <citation type="submission" date="2022-06" db="EMBL/GenBank/DDBJ databases">
        <title>Xiashengella guii gen. nov. sp. nov., a bacterium isolated form anaerobic digestion tank.</title>
        <authorList>
            <person name="Huang H."/>
        </authorList>
    </citation>
    <scope>NUCLEOTIDE SEQUENCE</scope>
    <source>
        <strain evidence="2">Ai-910</strain>
    </source>
</reference>
<proteinExistence type="predicted"/>
<dbReference type="InterPro" id="IPR009081">
    <property type="entry name" value="PP-bd_ACP"/>
</dbReference>
<name>A0A9J6ZNC1_9BACT</name>
<organism evidence="2 3">
    <name type="scientific">Xiashengella succiniciproducens</name>
    <dbReference type="NCBI Taxonomy" id="2949635"/>
    <lineage>
        <taxon>Bacteria</taxon>
        <taxon>Pseudomonadati</taxon>
        <taxon>Bacteroidota</taxon>
        <taxon>Bacteroidia</taxon>
        <taxon>Marinilabiliales</taxon>
        <taxon>Marinilabiliaceae</taxon>
        <taxon>Xiashengella</taxon>
    </lineage>
</organism>
<evidence type="ECO:0000259" key="1">
    <source>
        <dbReference type="PROSITE" id="PS50075"/>
    </source>
</evidence>
<dbReference type="SUPFAM" id="SSF47336">
    <property type="entry name" value="ACP-like"/>
    <property type="match status" value="1"/>
</dbReference>
<protein>
    <submittedName>
        <fullName evidence="2">Phosphopantetheine-binding protein</fullName>
    </submittedName>
</protein>